<protein>
    <recommendedName>
        <fullName evidence="3">Outer membrane protein beta-barrel domain-containing protein</fullName>
    </recommendedName>
</protein>
<reference evidence="1 2" key="1">
    <citation type="submission" date="2016-10" db="EMBL/GenBank/DDBJ databases">
        <authorList>
            <person name="de Groot N.N."/>
        </authorList>
    </citation>
    <scope>NUCLEOTIDE SEQUENCE [LARGE SCALE GENOMIC DNA]</scope>
    <source>
        <strain evidence="1 2">ATCC 51327</strain>
    </source>
</reference>
<dbReference type="RefSeq" id="WP_089858911.1">
    <property type="nucleotide sequence ID" value="NZ_FOTI01000003.1"/>
</dbReference>
<dbReference type="AlphaFoldDB" id="A0A1I4FNP7"/>
<gene>
    <name evidence="1" type="ORF">SAMN02983006_00430</name>
</gene>
<dbReference type="OrthoDB" id="2111398at2"/>
<evidence type="ECO:0000313" key="1">
    <source>
        <dbReference type="EMBL" id="SFL18930.1"/>
    </source>
</evidence>
<dbReference type="STRING" id="29563.SAMN02983006_00430"/>
<dbReference type="EMBL" id="FOTI01000003">
    <property type="protein sequence ID" value="SFL18930.1"/>
    <property type="molecule type" value="Genomic_DNA"/>
</dbReference>
<organism evidence="1 2">
    <name type="scientific">Halanaerobium salsuginis</name>
    <dbReference type="NCBI Taxonomy" id="29563"/>
    <lineage>
        <taxon>Bacteria</taxon>
        <taxon>Bacillati</taxon>
        <taxon>Bacillota</taxon>
        <taxon>Clostridia</taxon>
        <taxon>Halanaerobiales</taxon>
        <taxon>Halanaerobiaceae</taxon>
        <taxon>Halanaerobium</taxon>
    </lineage>
</organism>
<accession>A0A1I4FNP7</accession>
<evidence type="ECO:0008006" key="3">
    <source>
        <dbReference type="Google" id="ProtNLM"/>
    </source>
</evidence>
<evidence type="ECO:0000313" key="2">
    <source>
        <dbReference type="Proteomes" id="UP000199006"/>
    </source>
</evidence>
<dbReference type="Proteomes" id="UP000199006">
    <property type="component" value="Unassembled WGS sequence"/>
</dbReference>
<proteinExistence type="predicted"/>
<keyword evidence="2" id="KW-1185">Reference proteome</keyword>
<name>A0A1I4FNP7_9FIRM</name>
<sequence length="174" mass="19300">MTKNIILLTLLIVALIAVTGVNAADLLSVNYLISGDSLDIDTLQLEPEFEFNSGQPALLNLAYDGDDLHLGAGLGLNIMAQPDFKLDLNMLLTDQVDNEDFGKGIGVAASTLNKQLNFYLKTYYFIDDGLDDHVYYRGGATYRLGQHSDLDLSISNQYWDLDEKVMNIGIKYKL</sequence>